<dbReference type="EMBL" id="BMLX01000003">
    <property type="protein sequence ID" value="GGP22297.1"/>
    <property type="molecule type" value="Genomic_DNA"/>
</dbReference>
<dbReference type="NCBIfam" id="NF041818">
    <property type="entry name" value="Dsr1"/>
    <property type="match status" value="1"/>
</dbReference>
<gene>
    <name evidence="1" type="ORF">GCM10010970_24530</name>
</gene>
<evidence type="ECO:0008006" key="3">
    <source>
        <dbReference type="Google" id="ProtNLM"/>
    </source>
</evidence>
<dbReference type="RefSeq" id="WP_188704656.1">
    <property type="nucleotide sequence ID" value="NZ_BMLX01000003.1"/>
</dbReference>
<reference evidence="2" key="1">
    <citation type="journal article" date="2019" name="Int. J. Syst. Evol. Microbiol.">
        <title>The Global Catalogue of Microorganisms (GCM) 10K type strain sequencing project: providing services to taxonomists for standard genome sequencing and annotation.</title>
        <authorList>
            <consortium name="The Broad Institute Genomics Platform"/>
            <consortium name="The Broad Institute Genome Sequencing Center for Infectious Disease"/>
            <person name="Wu L."/>
            <person name="Ma J."/>
        </authorList>
    </citation>
    <scope>NUCLEOTIDE SEQUENCE [LARGE SCALE GENOMIC DNA]</scope>
    <source>
        <strain evidence="2">CGMCC 1.8859</strain>
    </source>
</reference>
<comment type="caution">
    <text evidence="1">The sequence shown here is derived from an EMBL/GenBank/DDBJ whole genome shotgun (WGS) entry which is preliminary data.</text>
</comment>
<dbReference type="InterPro" id="IPR029035">
    <property type="entry name" value="DHS-like_NAD/FAD-binding_dom"/>
</dbReference>
<keyword evidence="2" id="KW-1185">Reference proteome</keyword>
<dbReference type="Gene3D" id="3.40.50.1220">
    <property type="entry name" value="TPP-binding domain"/>
    <property type="match status" value="1"/>
</dbReference>
<sequence length="1274" mass="145060">MQFIANGPDIPDELLQAHEDGRVVFFCGAGISYPAGLPGFGGLVEAIYKLTGTTFKPIESEAFKRGQFDATLDLLERRLPEQRLGMRRALAERLKPNLRLKGATDTHAALLRLARVGTSLRLVTTNFDHLFHAAAKRTKQAFQTYSAPMLPIPKKSRWDGVVYLHGLLGDKADDVALNRLVVTSGDFGLAYLTERWASRFVSELFRNYVVCFVGYSINDPVLRYMMDALAADRMQGETTPEAWAFGDCNPGQESEKKIEWEAKGVTPVLYEVPTASHDHSALHKTLQAWAETHQNGVLGKEQIVVNHALARPSASSKQDDYVGRMLWAIADKTGLPAQRFAELNPAPSLDWFLEAFTQDRFRHADLVRFGVPPDASVDDKLKFSLVHRPSSYSAAPYMSLVSRMANAPRWDNVMFHLARWLLRHLNDHRLLIWVAQQGAQLPDHWINMIEFQFGKILKLENEGKVAELAEIREQAPNAIPNQIMRSLWRLFLCGRIKSTAYSPDIYRWKERLKRDGLTTTLRLEFREVLAPKLTIRAPFRLVEEQDSSSEPGRLRHLVDWELVLNADHVKVTLFDSADAGWADALPALLDDIELLLRDALDLLHELNEADEFQDRSHWDLPSISSHWQNRDFREWVCLIELLRDAWLHVLEENLARAQSVASGWFEVPYPTFKRLALFAASQDNCIAATTWSGWLLRDTAKWLWDGQTQREVMRLLVLQGKHLFQADQEALEQAILAGPPRDMFVSDLEEDRWQHIKDSTIWLRLAKLQQGGVVLGGASSAYLDAITVENPEWKLTENEREEFSTWMSGTGDPDYVQEIDLVVTPTKRGPLVAWLQQTRSGNRPFYQDTWRQVCRNHFCNSLAALCDLGRQGIWPAGRWGEALYAWGEYRPALRRWLSVAQVLSQMPSEVLVECAHAVTWWVMAVSKTIKKPEHEFLKLCEKLLTFQFAADSTMTTNGQPIDKPVTEALNHPIGHITQALLNVWFTSEPNDHDLLPAELKPLLTQLCDTRVKQYRHGRVLLASRLIAFFRVDRPWTEINLLPLFSWSSDTKEAKYAWEGFLWSPRLYAPLLNALKPDFLAAAARYEYLGEHARQYVTFLTYAALEPVPGFAEEDFRAAVEELPPEGLLQCAHALTQALEGAGDRHQEYWKNRIQPFWKNVWPKSRELVSSKISEAIARLCIAARTEFPVAITLLGGWLRPIEHPYYVMHLLVGSELCKSFPDKALILLDAIIDGRSWPPSELGPCLQLISATNPELAKDARYQRLHALSRQMLG</sequence>
<dbReference type="Proteomes" id="UP000637267">
    <property type="component" value="Unassembled WGS sequence"/>
</dbReference>
<name>A0ABQ2PAD2_9NEIS</name>
<dbReference type="Pfam" id="PF13289">
    <property type="entry name" value="SIR2_2"/>
    <property type="match status" value="1"/>
</dbReference>
<dbReference type="SUPFAM" id="SSF52467">
    <property type="entry name" value="DHS-like NAD/FAD-binding domain"/>
    <property type="match status" value="1"/>
</dbReference>
<evidence type="ECO:0000313" key="1">
    <source>
        <dbReference type="EMBL" id="GGP22297.1"/>
    </source>
</evidence>
<protein>
    <recommendedName>
        <fullName evidence="3">SIR2-like domain-containing protein</fullName>
    </recommendedName>
</protein>
<accession>A0ABQ2PAD2</accession>
<organism evidence="1 2">
    <name type="scientific">Silvimonas iriomotensis</name>
    <dbReference type="NCBI Taxonomy" id="449662"/>
    <lineage>
        <taxon>Bacteria</taxon>
        <taxon>Pseudomonadati</taxon>
        <taxon>Pseudomonadota</taxon>
        <taxon>Betaproteobacteria</taxon>
        <taxon>Neisseriales</taxon>
        <taxon>Chitinibacteraceae</taxon>
        <taxon>Silvimonas</taxon>
    </lineage>
</organism>
<proteinExistence type="predicted"/>
<evidence type="ECO:0000313" key="2">
    <source>
        <dbReference type="Proteomes" id="UP000637267"/>
    </source>
</evidence>